<reference evidence="1 2" key="1">
    <citation type="submission" date="2020-08" db="EMBL/GenBank/DDBJ databases">
        <title>Genomic Encyclopedia of Type Strains, Phase IV (KMG-IV): sequencing the most valuable type-strain genomes for metagenomic binning, comparative biology and taxonomic classification.</title>
        <authorList>
            <person name="Goeker M."/>
        </authorList>
    </citation>
    <scope>NUCLEOTIDE SEQUENCE [LARGE SCALE GENOMIC DNA]</scope>
    <source>
        <strain evidence="1 2">DSM 12421</strain>
    </source>
</reference>
<dbReference type="RefSeq" id="WP_231113699.1">
    <property type="nucleotide sequence ID" value="NZ_CP045484.1"/>
</dbReference>
<proteinExistence type="predicted"/>
<protein>
    <submittedName>
        <fullName evidence="1">Uncharacterized protein YwgA</fullName>
    </submittedName>
</protein>
<dbReference type="GeneID" id="42800428"/>
<dbReference type="EMBL" id="JACHFY010000063">
    <property type="protein sequence ID" value="MBB5255279.1"/>
    <property type="molecule type" value="Genomic_DNA"/>
</dbReference>
<comment type="caution">
    <text evidence="1">The sequence shown here is derived from an EMBL/GenBank/DDBJ whole genome shotgun (WGS) entry which is preliminary data.</text>
</comment>
<name>A0A7J9RYY3_SULOH</name>
<dbReference type="AlphaFoldDB" id="A0A7J9RYY3"/>
<accession>A0A7J9RYY3</accession>
<dbReference type="Proteomes" id="UP000582213">
    <property type="component" value="Unassembled WGS sequence"/>
</dbReference>
<evidence type="ECO:0000313" key="1">
    <source>
        <dbReference type="EMBL" id="MBB5255279.1"/>
    </source>
</evidence>
<gene>
    <name evidence="1" type="ORF">HNQ62_003054</name>
</gene>
<organism evidence="1 2">
    <name type="scientific">Sulfurisphaera ohwakuensis</name>
    <dbReference type="NCBI Taxonomy" id="69656"/>
    <lineage>
        <taxon>Archaea</taxon>
        <taxon>Thermoproteota</taxon>
        <taxon>Thermoprotei</taxon>
        <taxon>Sulfolobales</taxon>
        <taxon>Sulfolobaceae</taxon>
        <taxon>Sulfurisphaera</taxon>
    </lineage>
</organism>
<evidence type="ECO:0000313" key="2">
    <source>
        <dbReference type="Proteomes" id="UP000582213"/>
    </source>
</evidence>
<sequence length="90" mass="10650">MQKTVFLGQKELGLELDYTFIPYYFGPFSKELQDDVYKLKRLGFIEIKEYVVEDPVTGAMMGFKKIYKITEKAQTKILDEEFKMFVTEKT</sequence>